<dbReference type="OrthoDB" id="10258955at2759"/>
<dbReference type="EMBL" id="MPGH01000014">
    <property type="protein sequence ID" value="OLN96863.1"/>
    <property type="molecule type" value="Genomic_DNA"/>
</dbReference>
<organism evidence="1 2">
    <name type="scientific">Colletotrichum chlorophyti</name>
    <dbReference type="NCBI Taxonomy" id="708187"/>
    <lineage>
        <taxon>Eukaryota</taxon>
        <taxon>Fungi</taxon>
        <taxon>Dikarya</taxon>
        <taxon>Ascomycota</taxon>
        <taxon>Pezizomycotina</taxon>
        <taxon>Sordariomycetes</taxon>
        <taxon>Hypocreomycetidae</taxon>
        <taxon>Glomerellales</taxon>
        <taxon>Glomerellaceae</taxon>
        <taxon>Colletotrichum</taxon>
    </lineage>
</organism>
<dbReference type="Proteomes" id="UP000186583">
    <property type="component" value="Unassembled WGS sequence"/>
</dbReference>
<dbReference type="Gene3D" id="3.20.20.140">
    <property type="entry name" value="Metal-dependent hydrolases"/>
    <property type="match status" value="1"/>
</dbReference>
<keyword evidence="2" id="KW-1185">Reference proteome</keyword>
<proteinExistence type="predicted"/>
<sequence>MRLLSNLRLVKKQRVTTPRPFPPALNFCAKCSARPSSWLFRRTVFVFAPPVASYPVAVSAVNEVPQDDISQVVLLKRDFPSLEIVIFGGHTAPLVEEDLSKAKIPVILTGNRGAPDDWEKEVSIGESSAVILPRKSPPRCRKV</sequence>
<evidence type="ECO:0000313" key="2">
    <source>
        <dbReference type="Proteomes" id="UP000186583"/>
    </source>
</evidence>
<dbReference type="AlphaFoldDB" id="A0A1Q8S5Z2"/>
<gene>
    <name evidence="1" type="ORF">CCHL11_02316</name>
</gene>
<protein>
    <submittedName>
        <fullName evidence="1">Uncharacterized protein</fullName>
    </submittedName>
</protein>
<evidence type="ECO:0000313" key="1">
    <source>
        <dbReference type="EMBL" id="OLN96863.1"/>
    </source>
</evidence>
<comment type="caution">
    <text evidence="1">The sequence shown here is derived from an EMBL/GenBank/DDBJ whole genome shotgun (WGS) entry which is preliminary data.</text>
</comment>
<name>A0A1Q8S5Z2_9PEZI</name>
<accession>A0A1Q8S5Z2</accession>
<reference evidence="1 2" key="1">
    <citation type="submission" date="2016-11" db="EMBL/GenBank/DDBJ databases">
        <title>Draft Genome Assembly of Colletotrichum chlorophyti a pathogen of herbaceous plants.</title>
        <authorList>
            <person name="Gan P."/>
            <person name="Narusaka M."/>
            <person name="Tsushima A."/>
            <person name="Narusaka Y."/>
            <person name="Takano Y."/>
            <person name="Shirasu K."/>
        </authorList>
    </citation>
    <scope>NUCLEOTIDE SEQUENCE [LARGE SCALE GENOMIC DNA]</scope>
    <source>
        <strain evidence="1 2">NTL11</strain>
    </source>
</reference>